<protein>
    <recommendedName>
        <fullName evidence="3 14">Shikimate kinase</fullName>
        <shortName evidence="14">SK</shortName>
        <ecNumber evidence="3 14">2.7.1.71</ecNumber>
    </recommendedName>
</protein>
<evidence type="ECO:0000256" key="7">
    <source>
        <dbReference type="ARBA" id="ARBA00022741"/>
    </source>
</evidence>
<evidence type="ECO:0000259" key="15">
    <source>
        <dbReference type="Pfam" id="PF01761"/>
    </source>
</evidence>
<dbReference type="Gene3D" id="3.40.50.300">
    <property type="entry name" value="P-loop containing nucleotide triphosphate hydrolases"/>
    <property type="match status" value="1"/>
</dbReference>
<evidence type="ECO:0000259" key="16">
    <source>
        <dbReference type="Pfam" id="PF24621"/>
    </source>
</evidence>
<evidence type="ECO:0000256" key="2">
    <source>
        <dbReference type="ARBA" id="ARBA00004842"/>
    </source>
</evidence>
<dbReference type="GO" id="GO:0009073">
    <property type="term" value="P:aromatic amino acid family biosynthetic process"/>
    <property type="evidence" value="ECO:0007669"/>
    <property type="project" value="UniProtKB-KW"/>
</dbReference>
<feature type="binding site" evidence="14">
    <location>
        <position position="114"/>
    </location>
    <ligand>
        <name>ATP</name>
        <dbReference type="ChEBI" id="CHEBI:30616"/>
    </ligand>
</feature>
<dbReference type="InterPro" id="IPR000623">
    <property type="entry name" value="Shikimate_kinase/TSH1"/>
</dbReference>
<comment type="caution">
    <text evidence="14">Lacks conserved residue(s) required for the propagation of feature annotation.</text>
</comment>
<dbReference type="HAMAP" id="MF_00109">
    <property type="entry name" value="Shikimate_kinase"/>
    <property type="match status" value="1"/>
</dbReference>
<evidence type="ECO:0000256" key="11">
    <source>
        <dbReference type="ARBA" id="ARBA00023141"/>
    </source>
</evidence>
<organism evidence="17 18">
    <name type="scientific">Mesotoga infera</name>
    <dbReference type="NCBI Taxonomy" id="1236046"/>
    <lineage>
        <taxon>Bacteria</taxon>
        <taxon>Thermotogati</taxon>
        <taxon>Thermotogota</taxon>
        <taxon>Thermotogae</taxon>
        <taxon>Kosmotogales</taxon>
        <taxon>Kosmotogaceae</taxon>
        <taxon>Mesotoga</taxon>
    </lineage>
</organism>
<evidence type="ECO:0000256" key="9">
    <source>
        <dbReference type="ARBA" id="ARBA00022840"/>
    </source>
</evidence>
<keyword evidence="7 14" id="KW-0547">Nucleotide-binding</keyword>
<keyword evidence="8 14" id="KW-0418">Kinase</keyword>
<dbReference type="SUPFAM" id="SSF56796">
    <property type="entry name" value="Dehydroquinate synthase-like"/>
    <property type="match status" value="1"/>
</dbReference>
<feature type="binding site" evidence="14">
    <location>
        <position position="131"/>
    </location>
    <ligand>
        <name>substrate</name>
    </ligand>
</feature>
<proteinExistence type="inferred from homology"/>
<dbReference type="InterPro" id="IPR056179">
    <property type="entry name" value="DHQS_C"/>
</dbReference>
<dbReference type="PANTHER" id="PTHR43622:SF7">
    <property type="entry name" value="3-DEHYDROQUINATE SYNTHASE, CHLOROPLASTIC"/>
    <property type="match status" value="1"/>
</dbReference>
<dbReference type="AlphaFoldDB" id="A0A7Z7PQ50"/>
<feature type="binding site" evidence="14">
    <location>
        <position position="32"/>
    </location>
    <ligand>
        <name>substrate</name>
    </ligand>
</feature>
<gene>
    <name evidence="17" type="primary">aroKB</name>
    <name evidence="14" type="synonym">aroK</name>
    <name evidence="17" type="ORF">MESINF_2656</name>
</gene>
<name>A0A7Z7PQ50_9BACT</name>
<dbReference type="Pfam" id="PF01761">
    <property type="entry name" value="DHQ_synthase"/>
    <property type="match status" value="1"/>
</dbReference>
<evidence type="ECO:0000256" key="4">
    <source>
        <dbReference type="ARBA" id="ARBA00022490"/>
    </source>
</evidence>
<evidence type="ECO:0000256" key="14">
    <source>
        <dbReference type="HAMAP-Rule" id="MF_00109"/>
    </source>
</evidence>
<feature type="binding site" evidence="14">
    <location>
        <begin position="10"/>
        <end position="15"/>
    </location>
    <ligand>
        <name>ATP</name>
        <dbReference type="ChEBI" id="CHEBI:30616"/>
    </ligand>
</feature>
<dbReference type="PANTHER" id="PTHR43622">
    <property type="entry name" value="3-DEHYDROQUINATE SYNTHASE"/>
    <property type="match status" value="1"/>
</dbReference>
<evidence type="ECO:0000256" key="12">
    <source>
        <dbReference type="ARBA" id="ARBA00023239"/>
    </source>
</evidence>
<feature type="binding site" evidence="14">
    <location>
        <position position="78"/>
    </location>
    <ligand>
        <name>substrate</name>
    </ligand>
</feature>
<evidence type="ECO:0000256" key="10">
    <source>
        <dbReference type="ARBA" id="ARBA00023027"/>
    </source>
</evidence>
<evidence type="ECO:0000256" key="3">
    <source>
        <dbReference type="ARBA" id="ARBA00012154"/>
    </source>
</evidence>
<evidence type="ECO:0000256" key="8">
    <source>
        <dbReference type="ARBA" id="ARBA00022777"/>
    </source>
</evidence>
<dbReference type="GO" id="GO:0004765">
    <property type="term" value="F:shikimate kinase activity"/>
    <property type="evidence" value="ECO:0007669"/>
    <property type="project" value="UniProtKB-UniRule"/>
</dbReference>
<dbReference type="PROSITE" id="PS01128">
    <property type="entry name" value="SHIKIMATE_KINASE"/>
    <property type="match status" value="1"/>
</dbReference>
<keyword evidence="12 17" id="KW-0456">Lyase</keyword>
<keyword evidence="4 14" id="KW-0963">Cytoplasm</keyword>
<dbReference type="InterPro" id="IPR027417">
    <property type="entry name" value="P-loop_NTPase"/>
</dbReference>
<dbReference type="GO" id="GO:0005524">
    <property type="term" value="F:ATP binding"/>
    <property type="evidence" value="ECO:0007669"/>
    <property type="project" value="UniProtKB-UniRule"/>
</dbReference>
<keyword evidence="14" id="KW-0460">Magnesium</keyword>
<dbReference type="InterPro" id="IPR030960">
    <property type="entry name" value="DHQS/DOIS_N"/>
</dbReference>
<dbReference type="GO" id="GO:0000287">
    <property type="term" value="F:magnesium ion binding"/>
    <property type="evidence" value="ECO:0007669"/>
    <property type="project" value="UniProtKB-UniRule"/>
</dbReference>
<dbReference type="GO" id="GO:0005737">
    <property type="term" value="C:cytoplasm"/>
    <property type="evidence" value="ECO:0007669"/>
    <property type="project" value="UniProtKB-SubCell"/>
</dbReference>
<dbReference type="Gene3D" id="3.40.50.1970">
    <property type="match status" value="1"/>
</dbReference>
<dbReference type="CDD" id="cd00464">
    <property type="entry name" value="SK"/>
    <property type="match status" value="1"/>
</dbReference>
<dbReference type="Pfam" id="PF24621">
    <property type="entry name" value="DHQS_C"/>
    <property type="match status" value="1"/>
</dbReference>
<keyword evidence="10" id="KW-0520">NAD</keyword>
<evidence type="ECO:0000313" key="18">
    <source>
        <dbReference type="Proteomes" id="UP000250796"/>
    </source>
</evidence>
<feature type="binding site" evidence="14">
    <location>
        <position position="14"/>
    </location>
    <ligand>
        <name>Mg(2+)</name>
        <dbReference type="ChEBI" id="CHEBI:18420"/>
    </ligand>
</feature>
<dbReference type="RefSeq" id="WP_169700404.1">
    <property type="nucleotide sequence ID" value="NZ_LS974202.1"/>
</dbReference>
<dbReference type="Proteomes" id="UP000250796">
    <property type="component" value="Chromosome MESINF"/>
</dbReference>
<keyword evidence="18" id="KW-1185">Reference proteome</keyword>
<feature type="domain" description="3-dehydroquinate synthase N-terminal" evidence="15">
    <location>
        <begin position="209"/>
        <end position="310"/>
    </location>
</feature>
<dbReference type="UniPathway" id="UPA00053">
    <property type="reaction ID" value="UER00088"/>
</dbReference>
<keyword evidence="6 14" id="KW-0808">Transferase</keyword>
<evidence type="ECO:0000313" key="17">
    <source>
        <dbReference type="EMBL" id="SSC14096.1"/>
    </source>
</evidence>
<dbReference type="InterPro" id="IPR050071">
    <property type="entry name" value="Dehydroquinate_synthase"/>
</dbReference>
<keyword evidence="14" id="KW-0479">Metal-binding</keyword>
<comment type="catalytic activity">
    <reaction evidence="13 14">
        <text>shikimate + ATP = 3-phosphoshikimate + ADP + H(+)</text>
        <dbReference type="Rhea" id="RHEA:13121"/>
        <dbReference type="ChEBI" id="CHEBI:15378"/>
        <dbReference type="ChEBI" id="CHEBI:30616"/>
        <dbReference type="ChEBI" id="CHEBI:36208"/>
        <dbReference type="ChEBI" id="CHEBI:145989"/>
        <dbReference type="ChEBI" id="CHEBI:456216"/>
        <dbReference type="EC" id="2.7.1.71"/>
    </reaction>
</comment>
<accession>A0A7Z7PQ50</accession>
<dbReference type="InterPro" id="IPR031322">
    <property type="entry name" value="Shikimate/glucono_kinase"/>
</dbReference>
<feature type="domain" description="3-dehydroquinate synthase C-terminal" evidence="16">
    <location>
        <begin position="323"/>
        <end position="460"/>
    </location>
</feature>
<dbReference type="GO" id="GO:0009423">
    <property type="term" value="P:chorismate biosynthetic process"/>
    <property type="evidence" value="ECO:0007669"/>
    <property type="project" value="UniProtKB-UniRule"/>
</dbReference>
<keyword evidence="5 14" id="KW-0028">Amino-acid biosynthesis</keyword>
<comment type="subcellular location">
    <subcellularLocation>
        <location evidence="14">Cytoplasm</location>
    </subcellularLocation>
</comment>
<evidence type="ECO:0000256" key="5">
    <source>
        <dbReference type="ARBA" id="ARBA00022605"/>
    </source>
</evidence>
<comment type="cofactor">
    <cofactor evidence="14">
        <name>Mg(2+)</name>
        <dbReference type="ChEBI" id="CHEBI:18420"/>
    </cofactor>
    <text evidence="14">Binds 1 Mg(2+) ion per subunit.</text>
</comment>
<evidence type="ECO:0000256" key="13">
    <source>
        <dbReference type="ARBA" id="ARBA00048567"/>
    </source>
</evidence>
<evidence type="ECO:0000256" key="1">
    <source>
        <dbReference type="ARBA" id="ARBA00001911"/>
    </source>
</evidence>
<comment type="similarity">
    <text evidence="14">Belongs to the shikimate kinase family.</text>
</comment>
<comment type="subunit">
    <text evidence="14">Monomer.</text>
</comment>
<dbReference type="InterPro" id="IPR023000">
    <property type="entry name" value="Shikimate_kinase_CS"/>
</dbReference>
<reference evidence="17 18" key="1">
    <citation type="submission" date="2017-01" db="EMBL/GenBank/DDBJ databases">
        <authorList>
            <person name="Erauso G."/>
        </authorList>
    </citation>
    <scope>NUCLEOTIDE SEQUENCE [LARGE SCALE GENOMIC DNA]</scope>
    <source>
        <strain evidence="17">MESINF1</strain>
    </source>
</reference>
<dbReference type="EC" id="2.7.1.71" evidence="3 14"/>
<feature type="binding site" evidence="14">
    <location>
        <position position="56"/>
    </location>
    <ligand>
        <name>substrate</name>
    </ligand>
</feature>
<dbReference type="KEGG" id="minf:MESINF_2656"/>
<comment type="function">
    <text evidence="14">Catalyzes the specific phosphorylation of the 3-hydroxyl group of shikimic acid using ATP as a cosubstrate.</text>
</comment>
<dbReference type="CDD" id="cd08195">
    <property type="entry name" value="DHQS"/>
    <property type="match status" value="1"/>
</dbReference>
<dbReference type="PRINTS" id="PR01100">
    <property type="entry name" value="SHIKIMTKNASE"/>
</dbReference>
<comment type="cofactor">
    <cofactor evidence="1">
        <name>NAD(+)</name>
        <dbReference type="ChEBI" id="CHEBI:57540"/>
    </cofactor>
</comment>
<dbReference type="GO" id="GO:0008652">
    <property type="term" value="P:amino acid biosynthetic process"/>
    <property type="evidence" value="ECO:0007669"/>
    <property type="project" value="UniProtKB-KW"/>
</dbReference>
<dbReference type="EMBL" id="LS974202">
    <property type="protein sequence ID" value="SSC14096.1"/>
    <property type="molecule type" value="Genomic_DNA"/>
</dbReference>
<sequence>MRVFLVGMMGSGKSTIGKILSSVLDLEFVDMDSEIEARSGKTVEKIFEDDGEGVFRKLERNLLKELVKKESIVVSTGGGIVLDTVNRRTLKKENTIYLKLPPADLFKRVDTLNRPLLKGGKEAIFRIWEERRELYEQFPSIEASNHSKWEIVASICMRLFSGEKRRIINGTHPVTLANGGFKAIGGMQNAVVSHRVFKVFSEWIPSSAFSIEDGEEAKGFHTLFEIYDFLMERGLSRNDVLSAAGGGTVTDLVGFAASTFKRGVPLTLFPTTLLSQVDASIGGKNGLNFRGGKNMIGNFYFPAETVLDPIATLSMDPGRFEEGLVEAFKIFLITGQWYDQFKSLCGKLKDRNIVTLNKMLEEAVVLKNEIVASDVHERGIRKILNLGHTLGHLYEPIVGVSHGTAVAWGLEREMYYFMNLGLVEESVYNDVCDTLSEIFGLDLPPLPIEEALRLLRNDKKGTTCDETEIEIPLLRSPGNFELLKVKLDELLAVVV</sequence>
<dbReference type="Gene3D" id="1.20.1090.10">
    <property type="entry name" value="Dehydroquinate synthase-like - alpha domain"/>
    <property type="match status" value="1"/>
</dbReference>
<dbReference type="Pfam" id="PF01202">
    <property type="entry name" value="SKI"/>
    <property type="match status" value="1"/>
</dbReference>
<dbReference type="GO" id="GO:0003856">
    <property type="term" value="F:3-dehydroquinate synthase activity"/>
    <property type="evidence" value="ECO:0007669"/>
    <property type="project" value="TreeGrafter"/>
</dbReference>
<dbReference type="SUPFAM" id="SSF52540">
    <property type="entry name" value="P-loop containing nucleoside triphosphate hydrolases"/>
    <property type="match status" value="1"/>
</dbReference>
<keyword evidence="11 14" id="KW-0057">Aromatic amino acid biosynthesis</keyword>
<comment type="pathway">
    <text evidence="2 14">Metabolic intermediate biosynthesis; chorismate biosynthesis; chorismate from D-erythrose 4-phosphate and phosphoenolpyruvate: step 5/7.</text>
</comment>
<keyword evidence="9 14" id="KW-0067">ATP-binding</keyword>
<evidence type="ECO:0000256" key="6">
    <source>
        <dbReference type="ARBA" id="ARBA00022679"/>
    </source>
</evidence>